<proteinExistence type="predicted"/>
<protein>
    <submittedName>
        <fullName evidence="2">Succinyl-CoA:acetate CoA-transferase</fullName>
        <ecNumber evidence="2">2.8.3.18</ecNumber>
    </submittedName>
</protein>
<dbReference type="Gene3D" id="3.40.1080.10">
    <property type="entry name" value="Glutaconate Coenzyme A-transferase"/>
    <property type="match status" value="1"/>
</dbReference>
<keyword evidence="2" id="KW-0808">Transferase</keyword>
<sequence length="275" mass="29900">MERLDFMYQDRIRCSALRGKITSAAEAALLIQDGMRVGASGFTRAGDAKAVPVALAERVRQEGKPLQITLMTGASLGHDVDRMLTEAHVLARRLPFQVDKTLRDAINRGEVMFVDQHLSETVEMLRANQLGKLDVAIIEATAITETGGIVPTTSVGNSASFAILADKVIVEINLAQPLALEGLHDIWIPGRRPNREPLPIVRPQDRIGTHAIEIPPEKIAAIVITDKADSPSTVLPADAETELIARHLIEFFQHEVASGRMPPQLPPLQAGVTSR</sequence>
<comment type="caution">
    <text evidence="2">The sequence shown here is derived from an EMBL/GenBank/DDBJ whole genome shotgun (WGS) entry which is preliminary data.</text>
</comment>
<feature type="domain" description="Acetyl-CoA hydrolase/transferase N-terminal" evidence="1">
    <location>
        <begin position="20"/>
        <end position="223"/>
    </location>
</feature>
<dbReference type="GO" id="GO:0016740">
    <property type="term" value="F:transferase activity"/>
    <property type="evidence" value="ECO:0007669"/>
    <property type="project" value="UniProtKB-KW"/>
</dbReference>
<dbReference type="PANTHER" id="PTHR43609">
    <property type="entry name" value="ACETYL-COA HYDROLASE"/>
    <property type="match status" value="1"/>
</dbReference>
<evidence type="ECO:0000259" key="1">
    <source>
        <dbReference type="Pfam" id="PF02550"/>
    </source>
</evidence>
<organism evidence="2 3">
    <name type="scientific">Paraburkholderia aspalathi</name>
    <dbReference type="NCBI Taxonomy" id="1324617"/>
    <lineage>
        <taxon>Bacteria</taxon>
        <taxon>Pseudomonadati</taxon>
        <taxon>Pseudomonadota</taxon>
        <taxon>Betaproteobacteria</taxon>
        <taxon>Burkholderiales</taxon>
        <taxon>Burkholderiaceae</taxon>
        <taxon>Paraburkholderia</taxon>
    </lineage>
</organism>
<dbReference type="InterPro" id="IPR003702">
    <property type="entry name" value="ActCoA_hydro_N"/>
</dbReference>
<dbReference type="EC" id="2.8.3.18" evidence="2"/>
<reference evidence="2 3" key="1">
    <citation type="submission" date="2021-02" db="EMBL/GenBank/DDBJ databases">
        <authorList>
            <person name="Vanwijnsberghe S."/>
        </authorList>
    </citation>
    <scope>NUCLEOTIDE SEQUENCE [LARGE SCALE GENOMIC DNA]</scope>
    <source>
        <strain evidence="2 3">R-69658</strain>
    </source>
</reference>
<dbReference type="Proteomes" id="UP000674425">
    <property type="component" value="Unassembled WGS sequence"/>
</dbReference>
<keyword evidence="3" id="KW-1185">Reference proteome</keyword>
<dbReference type="EMBL" id="CAJNAU010000215">
    <property type="protein sequence ID" value="CAE6867338.1"/>
    <property type="molecule type" value="Genomic_DNA"/>
</dbReference>
<evidence type="ECO:0000313" key="2">
    <source>
        <dbReference type="EMBL" id="CAE6867338.1"/>
    </source>
</evidence>
<gene>
    <name evidence="2" type="ORF">R69658_07939</name>
</gene>
<dbReference type="PANTHER" id="PTHR43609:SF1">
    <property type="entry name" value="ACETYL-COA HYDROLASE"/>
    <property type="match status" value="1"/>
</dbReference>
<accession>A0ABM8T8V5</accession>
<dbReference type="SUPFAM" id="SSF100950">
    <property type="entry name" value="NagB/RpiA/CoA transferase-like"/>
    <property type="match status" value="1"/>
</dbReference>
<name>A0ABM8T8V5_9BURK</name>
<evidence type="ECO:0000313" key="3">
    <source>
        <dbReference type="Proteomes" id="UP000674425"/>
    </source>
</evidence>
<dbReference type="Pfam" id="PF02550">
    <property type="entry name" value="AcetylCoA_hydro"/>
    <property type="match status" value="1"/>
</dbReference>
<dbReference type="InterPro" id="IPR046433">
    <property type="entry name" value="ActCoA_hydro"/>
</dbReference>
<dbReference type="InterPro" id="IPR037171">
    <property type="entry name" value="NagB/RpiA_transferase-like"/>
</dbReference>